<dbReference type="AlphaFoldDB" id="A0A9X9FX35"/>
<name>A0A9X9FX35_PSEMA</name>
<protein>
    <submittedName>
        <fullName evidence="1">Uncharacterized protein</fullName>
    </submittedName>
</protein>
<evidence type="ECO:0000313" key="2">
    <source>
        <dbReference type="Proteomes" id="UP000316123"/>
    </source>
</evidence>
<reference evidence="1 2" key="1">
    <citation type="submission" date="2019-06" db="EMBL/GenBank/DDBJ databases">
        <title>Pseudomonas bimorpha sp. nov. isolated from bovine raw milk and skim milk concentrate.</title>
        <authorList>
            <person name="Hofmann K."/>
            <person name="Huptas C."/>
            <person name="Doll E."/>
            <person name="Scherer S."/>
            <person name="Wenning M."/>
        </authorList>
    </citation>
    <scope>NUCLEOTIDE SEQUENCE [LARGE SCALE GENOMIC DNA]</scope>
    <source>
        <strain evidence="1 2">DSM 13124</strain>
    </source>
</reference>
<gene>
    <name evidence="1" type="ORF">FIV41_17295</name>
</gene>
<comment type="caution">
    <text evidence="1">The sequence shown here is derived from an EMBL/GenBank/DDBJ whole genome shotgun (WGS) entry which is preliminary data.</text>
</comment>
<organism evidence="1 2">
    <name type="scientific">Pseudomonas marginalis</name>
    <name type="common">Pseudomonas panacis</name>
    <dbReference type="NCBI Taxonomy" id="298"/>
    <lineage>
        <taxon>Bacteria</taxon>
        <taxon>Pseudomonadati</taxon>
        <taxon>Pseudomonadota</taxon>
        <taxon>Gammaproteobacteria</taxon>
        <taxon>Pseudomonadales</taxon>
        <taxon>Pseudomonadaceae</taxon>
        <taxon>Pseudomonas</taxon>
    </lineage>
</organism>
<dbReference type="EMBL" id="VFEQ01000010">
    <property type="protein sequence ID" value="TWR58862.1"/>
    <property type="molecule type" value="Genomic_DNA"/>
</dbReference>
<evidence type="ECO:0000313" key="1">
    <source>
        <dbReference type="EMBL" id="TWR58862.1"/>
    </source>
</evidence>
<sequence length="99" mass="11813">MHLWLTHCHREQAPSHIWICIYQVDLGLLLLWLLQSSSRPELSLVYSVKCGGLLPMRECQLMHLWLTHCHREQAPSHIWNCIYQVDLGLLLLWLFRPWS</sequence>
<proteinExistence type="predicted"/>
<accession>A0A9X9FX35</accession>
<dbReference type="Proteomes" id="UP000316123">
    <property type="component" value="Unassembled WGS sequence"/>
</dbReference>